<evidence type="ECO:0000313" key="6">
    <source>
        <dbReference type="Proteomes" id="UP000256488"/>
    </source>
</evidence>
<keyword evidence="2" id="KW-0238">DNA-binding</keyword>
<dbReference type="SMART" id="SM00422">
    <property type="entry name" value="HTH_MERR"/>
    <property type="match status" value="1"/>
</dbReference>
<feature type="domain" description="HTH merR-type" evidence="4">
    <location>
        <begin position="1"/>
        <end position="70"/>
    </location>
</feature>
<dbReference type="GO" id="GO:0003677">
    <property type="term" value="F:DNA binding"/>
    <property type="evidence" value="ECO:0007669"/>
    <property type="project" value="UniProtKB-KW"/>
</dbReference>
<organism evidence="5 6">
    <name type="scientific">Virgibacillus dokdonensis</name>
    <dbReference type="NCBI Taxonomy" id="302167"/>
    <lineage>
        <taxon>Bacteria</taxon>
        <taxon>Bacillati</taxon>
        <taxon>Bacillota</taxon>
        <taxon>Bacilli</taxon>
        <taxon>Bacillales</taxon>
        <taxon>Bacillaceae</taxon>
        <taxon>Virgibacillus</taxon>
    </lineage>
</organism>
<dbReference type="Gene3D" id="1.10.1660.10">
    <property type="match status" value="1"/>
</dbReference>
<dbReference type="PRINTS" id="PR00040">
    <property type="entry name" value="HTHMERR"/>
</dbReference>
<dbReference type="EMBL" id="NFZX01000025">
    <property type="protein sequence ID" value="RFA34218.1"/>
    <property type="molecule type" value="Genomic_DNA"/>
</dbReference>
<dbReference type="SUPFAM" id="SSF46955">
    <property type="entry name" value="Putative DNA-binding domain"/>
    <property type="match status" value="1"/>
</dbReference>
<evidence type="ECO:0000256" key="2">
    <source>
        <dbReference type="ARBA" id="ARBA00023125"/>
    </source>
</evidence>
<name>A0A3E0WN41_9BACI</name>
<protein>
    <recommendedName>
        <fullName evidence="4">HTH merR-type domain-containing protein</fullName>
    </recommendedName>
</protein>
<dbReference type="PANTHER" id="PTHR30204">
    <property type="entry name" value="REDOX-CYCLING DRUG-SENSING TRANSCRIPTIONAL ACTIVATOR SOXR"/>
    <property type="match status" value="1"/>
</dbReference>
<dbReference type="PANTHER" id="PTHR30204:SF94">
    <property type="entry name" value="HEAVY METAL-DEPENDENT TRANSCRIPTIONAL REGULATOR HI_0293-RELATED"/>
    <property type="match status" value="1"/>
</dbReference>
<dbReference type="InterPro" id="IPR009061">
    <property type="entry name" value="DNA-bd_dom_put_sf"/>
</dbReference>
<gene>
    <name evidence="5" type="ORF">CAI16_12065</name>
</gene>
<evidence type="ECO:0000259" key="4">
    <source>
        <dbReference type="PROSITE" id="PS50937"/>
    </source>
</evidence>
<dbReference type="PROSITE" id="PS50937">
    <property type="entry name" value="HTH_MERR_2"/>
    <property type="match status" value="1"/>
</dbReference>
<sequence length="74" mass="8694">MYTIGQVAKFLGVTRDTLKFYEQKGLVNPKHDSENGYRKYNQMDIYDIATVNFYREIDVDIKSIQEIRNSKSVP</sequence>
<evidence type="ECO:0000256" key="3">
    <source>
        <dbReference type="ARBA" id="ARBA00023163"/>
    </source>
</evidence>
<keyword evidence="1" id="KW-0805">Transcription regulation</keyword>
<dbReference type="Pfam" id="PF13411">
    <property type="entry name" value="MerR_1"/>
    <property type="match status" value="1"/>
</dbReference>
<dbReference type="CDD" id="cd00592">
    <property type="entry name" value="HTH_MerR-like"/>
    <property type="match status" value="1"/>
</dbReference>
<dbReference type="InterPro" id="IPR000551">
    <property type="entry name" value="MerR-type_HTH_dom"/>
</dbReference>
<keyword evidence="3" id="KW-0804">Transcription</keyword>
<accession>A0A3E0WN41</accession>
<proteinExistence type="predicted"/>
<dbReference type="AlphaFoldDB" id="A0A3E0WN41"/>
<dbReference type="GO" id="GO:0003700">
    <property type="term" value="F:DNA-binding transcription factor activity"/>
    <property type="evidence" value="ECO:0007669"/>
    <property type="project" value="InterPro"/>
</dbReference>
<evidence type="ECO:0000256" key="1">
    <source>
        <dbReference type="ARBA" id="ARBA00023015"/>
    </source>
</evidence>
<dbReference type="InterPro" id="IPR047057">
    <property type="entry name" value="MerR_fam"/>
</dbReference>
<dbReference type="Proteomes" id="UP000256488">
    <property type="component" value="Unassembled WGS sequence"/>
</dbReference>
<evidence type="ECO:0000313" key="5">
    <source>
        <dbReference type="EMBL" id="RFA34218.1"/>
    </source>
</evidence>
<comment type="caution">
    <text evidence="5">The sequence shown here is derived from an EMBL/GenBank/DDBJ whole genome shotgun (WGS) entry which is preliminary data.</text>
</comment>
<reference evidence="5 6" key="1">
    <citation type="submission" date="2017-05" db="EMBL/GenBank/DDBJ databases">
        <title>Virgibacillus sp. AK90 isolated from a saltern of Kakinada, India.</title>
        <authorList>
            <person name="Gupta V."/>
            <person name="Sidhu C."/>
            <person name="Korpole S."/>
            <person name="Pinnaka A.K."/>
        </authorList>
    </citation>
    <scope>NUCLEOTIDE SEQUENCE [LARGE SCALE GENOMIC DNA]</scope>
    <source>
        <strain evidence="5 6">AK90</strain>
    </source>
</reference>